<dbReference type="Gene3D" id="1.10.1070.11">
    <property type="entry name" value="Phosphatidylinositol 3-/4-kinase, catalytic domain"/>
    <property type="match status" value="1"/>
</dbReference>
<feature type="domain" description="C2 PI3K-type" evidence="14">
    <location>
        <begin position="446"/>
        <end position="603"/>
    </location>
</feature>
<evidence type="ECO:0000259" key="12">
    <source>
        <dbReference type="PROSITE" id="PS51545"/>
    </source>
</evidence>
<dbReference type="Pfam" id="PF00454">
    <property type="entry name" value="PI3_PI4_kinase"/>
    <property type="match status" value="1"/>
</dbReference>
<dbReference type="Gene3D" id="2.60.40.150">
    <property type="entry name" value="C2 domain"/>
    <property type="match status" value="2"/>
</dbReference>
<dbReference type="PROSITE" id="PS00916">
    <property type="entry name" value="PI3_4_KINASE_2"/>
    <property type="match status" value="1"/>
</dbReference>
<dbReference type="PANTHER" id="PTHR10048">
    <property type="entry name" value="PHOSPHATIDYLINOSITOL KINASE"/>
    <property type="match status" value="1"/>
</dbReference>
<protein>
    <submittedName>
        <fullName evidence="15">Phosphatidylinositol 4-phosphate 3-kinase C2 domain-containing subunit gamma</fullName>
    </submittedName>
</protein>
<dbReference type="SUPFAM" id="SSF48371">
    <property type="entry name" value="ARM repeat"/>
    <property type="match status" value="1"/>
</dbReference>
<dbReference type="SMART" id="SM00312">
    <property type="entry name" value="PX"/>
    <property type="match status" value="1"/>
</dbReference>
<dbReference type="InterPro" id="IPR018936">
    <property type="entry name" value="PI3/4_kinase_CS"/>
</dbReference>
<dbReference type="Proteomes" id="UP001369086">
    <property type="component" value="Unassembled WGS sequence"/>
</dbReference>
<comment type="catalytic activity">
    <reaction evidence="7">
        <text>a 1,2-diacyl-sn-glycero-3-phospho-(1D-myo-inositol) + ATP = a 1,2-diacyl-sn-glycero-3-phospho-(1D-myo-inositol-3-phosphate) + ADP + H(+)</text>
        <dbReference type="Rhea" id="RHEA:12709"/>
        <dbReference type="ChEBI" id="CHEBI:15378"/>
        <dbReference type="ChEBI" id="CHEBI:30616"/>
        <dbReference type="ChEBI" id="CHEBI:57880"/>
        <dbReference type="ChEBI" id="CHEBI:58088"/>
        <dbReference type="ChEBI" id="CHEBI:456216"/>
        <dbReference type="EC" id="2.7.1.137"/>
    </reaction>
    <physiologicalReaction direction="left-to-right" evidence="7">
        <dbReference type="Rhea" id="RHEA:12710"/>
    </physiologicalReaction>
</comment>
<dbReference type="PROSITE" id="PS50004">
    <property type="entry name" value="C2"/>
    <property type="match status" value="1"/>
</dbReference>
<keyword evidence="16" id="KW-1185">Reference proteome</keyword>
<keyword evidence="3" id="KW-0547">Nucleotide-binding</keyword>
<evidence type="ECO:0000256" key="5">
    <source>
        <dbReference type="ARBA" id="ARBA00022840"/>
    </source>
</evidence>
<dbReference type="InterPro" id="IPR000341">
    <property type="entry name" value="PI3K_Ras-bd_dom"/>
</dbReference>
<sequence>MASFQPGADHLDEEVDVYNRAPDHGYEDFSTEEGPCAEQPTPDPMRSTHAQASWLAGDPPQGLQSEGDFASSESSQLRQGAQISGNTNTGSGLAHRGTAWFTNADNAQDAGEKASSAVKADENAHLTAPHVYPNRKFSYDPSKPSKSTRSMTVVQDPWHITLVQTPQGSNERAAAFCTSLTKIKSKYPHSEQESNPGMIWSRITQVHKKLLNKALLSVWVLTDWLPYQLMYTTRPDRTVQNFIEQIINDMPVIQSARREQYVLKLCHSDEFLQNAQTLESHEMIQMYQKLNTKIQLMLMTRGSYKRHLARTQEDDRCPFHLNQLLGRAYVLNTSSLIELIHMCSFSQFGRNVKSIIKEAQTICTLLSLVETNEITNAVEELQKIQPRQLVEFLSLSHVVVCHCVLAVVALSQALCRLIQIYFRSFNSDFQVGEALSSPPQAEAKHNPDPLRFTVHAAYRLPLQWTDSFEYFSVSCSLTYAGKELCKTKKTEKFSVATSFFYSVKWNKKIRFPVEIRSLPFEAMLMLRLFGSKQGKMSEPLAWAALPLYTKQMLVHDTMLISMVQSSDLPQLVFPGAADSQTQPAEVILQLDFPGASKQVFERPAPAPIDPYMIVPGEELVKKICQVSEKQCVTLLTENEKHFLWSSRFLCHSGITYLPLVLGSAPDWSRDTLPDIYRVLESWTFKSPLEALALLTPSFPDQKVREAAVRQIETFCDEEIEECLPQLVQALKFEWDLESPLVKFLLERLLKDVRVAHQLYWLLEDALDDLHYRSWYQKILAGLRFCTGSALRLELQSQRKLVNVLAEVAEKVRTGDKQKRTVCIQDRAARHFMNKEKVLIAQYFQGGKLCSLPLNPAVVVQGVDSGECSYFISNAAPLKVSFINANPLGKNVDVICKTGDDLRRDMLVLQFVRVMNRIWLQEGLDMCMVMYRCMSTGKRTGLVEVVPDSITLATIQQECGIRGPLKDGTLKKWFHLCNKTAEDYEKALENFLHSCAGWCVVTFVLGICDRHNDNIMLKPTGHLFHIDFAKFLGHAQRFANIKRDRAPFIFTSEMHYFLTEGGRNPQRFQRFVDLCCQAYNIIRKHTQLFMSLLELMLTAGMPELKDSQDLQYVCNNLRPHESDLEATSYFTSKIKESLESVPVKLNFFIHSIAQGASIGRESKVVQPALNQTNRAIREASILGYCVKGTDILYSMQVKIENGVLMAEKTFSQFDQFHNNLQKHFVESALPQFPSWYRLSFTPKRRMKLLNDYLKELFTGPCRGSELVCRLFLDGPEQASLLKPTPPGRGKFTSHIQLCISHEDNKLAILVKHIENIKCPDGSAPDACVKTCLLPDPGYDTKKKTGVVKHNFNPTFNMLIEYRGISYLQGRVLKVTVKSTQTSIAATNIPLGKVNLNQDMWYPLGDCSV</sequence>
<evidence type="ECO:0000313" key="16">
    <source>
        <dbReference type="Proteomes" id="UP001369086"/>
    </source>
</evidence>
<gene>
    <name evidence="15" type="ORF">HHUSO_G9748</name>
</gene>
<evidence type="ECO:0000259" key="11">
    <source>
        <dbReference type="PROSITE" id="PS50290"/>
    </source>
</evidence>
<feature type="compositionally biased region" description="Polar residues" evidence="9">
    <location>
        <begin position="71"/>
        <end position="91"/>
    </location>
</feature>
<dbReference type="Gene3D" id="1.25.40.70">
    <property type="entry name" value="Phosphatidylinositol 3-kinase, accessory domain (PIK)"/>
    <property type="match status" value="1"/>
</dbReference>
<accession>A0ABR0ZU45</accession>
<feature type="domain" description="C2" evidence="10">
    <location>
        <begin position="1284"/>
        <end position="1407"/>
    </location>
</feature>
<evidence type="ECO:0000256" key="6">
    <source>
        <dbReference type="ARBA" id="ARBA00023098"/>
    </source>
</evidence>
<dbReference type="PROSITE" id="PS51545">
    <property type="entry name" value="PIK_HELICAL"/>
    <property type="match status" value="1"/>
</dbReference>
<dbReference type="SUPFAM" id="SSF64268">
    <property type="entry name" value="PX domain"/>
    <property type="match status" value="1"/>
</dbReference>
<dbReference type="Pfam" id="PF00792">
    <property type="entry name" value="PI3K_C2"/>
    <property type="match status" value="1"/>
</dbReference>
<dbReference type="InterPro" id="IPR015433">
    <property type="entry name" value="PI3/4_kinase"/>
</dbReference>
<keyword evidence="2" id="KW-0808">Transferase</keyword>
<keyword evidence="5" id="KW-0067">ATP-binding</keyword>
<dbReference type="InterPro" id="IPR029071">
    <property type="entry name" value="Ubiquitin-like_domsf"/>
</dbReference>
<feature type="domain" description="PIK helical" evidence="12">
    <location>
        <begin position="609"/>
        <end position="785"/>
    </location>
</feature>
<dbReference type="SMART" id="SM00146">
    <property type="entry name" value="PI3Kc"/>
    <property type="match status" value="1"/>
</dbReference>
<evidence type="ECO:0000256" key="7">
    <source>
        <dbReference type="ARBA" id="ARBA00023985"/>
    </source>
</evidence>
<evidence type="ECO:0000256" key="2">
    <source>
        <dbReference type="ARBA" id="ARBA00022679"/>
    </source>
</evidence>
<dbReference type="Gene3D" id="3.30.1520.10">
    <property type="entry name" value="Phox-like domain"/>
    <property type="match status" value="1"/>
</dbReference>
<dbReference type="PROSITE" id="PS51547">
    <property type="entry name" value="C2_PI3K"/>
    <property type="match status" value="1"/>
</dbReference>
<evidence type="ECO:0000256" key="8">
    <source>
        <dbReference type="ARBA" id="ARBA00029297"/>
    </source>
</evidence>
<dbReference type="EMBL" id="JAHFZB010000007">
    <property type="protein sequence ID" value="KAK6488345.1"/>
    <property type="molecule type" value="Genomic_DNA"/>
</dbReference>
<evidence type="ECO:0000259" key="10">
    <source>
        <dbReference type="PROSITE" id="PS50004"/>
    </source>
</evidence>
<dbReference type="PANTHER" id="PTHR10048:SF29">
    <property type="entry name" value="PHOSPHATIDYLINOSITOL 3-KINASE C2 DOMAIN-CONTAINING SUBUNIT GAMMA"/>
    <property type="match status" value="1"/>
</dbReference>
<dbReference type="SMART" id="SM00145">
    <property type="entry name" value="PI3Ka"/>
    <property type="match status" value="1"/>
</dbReference>
<organism evidence="15 16">
    <name type="scientific">Huso huso</name>
    <name type="common">Beluga</name>
    <name type="synonym">Acipenser huso</name>
    <dbReference type="NCBI Taxonomy" id="61971"/>
    <lineage>
        <taxon>Eukaryota</taxon>
        <taxon>Metazoa</taxon>
        <taxon>Chordata</taxon>
        <taxon>Craniata</taxon>
        <taxon>Vertebrata</taxon>
        <taxon>Euteleostomi</taxon>
        <taxon>Actinopterygii</taxon>
        <taxon>Chondrostei</taxon>
        <taxon>Acipenseriformes</taxon>
        <taxon>Acipenseridae</taxon>
        <taxon>Huso</taxon>
    </lineage>
</organism>
<dbReference type="InterPro" id="IPR036871">
    <property type="entry name" value="PX_dom_sf"/>
</dbReference>
<evidence type="ECO:0000259" key="13">
    <source>
        <dbReference type="PROSITE" id="PS51546"/>
    </source>
</evidence>
<dbReference type="InterPro" id="IPR016024">
    <property type="entry name" value="ARM-type_fold"/>
</dbReference>
<dbReference type="InterPro" id="IPR011009">
    <property type="entry name" value="Kinase-like_dom_sf"/>
</dbReference>
<evidence type="ECO:0000256" key="9">
    <source>
        <dbReference type="SAM" id="MobiDB-lite"/>
    </source>
</evidence>
<comment type="catalytic activity">
    <reaction evidence="8">
        <text>a 1,2-diacyl-sn-glycero-3-phospho-(1D-myo-inositol 4-phosphate) + ATP = a 1,2-diacyl-sn-glycero-3-phospho-(1D-myo-inositol-3,4-bisphosphate) + ADP + H(+)</text>
        <dbReference type="Rhea" id="RHEA:18373"/>
        <dbReference type="ChEBI" id="CHEBI:15378"/>
        <dbReference type="ChEBI" id="CHEBI:30616"/>
        <dbReference type="ChEBI" id="CHEBI:57658"/>
        <dbReference type="ChEBI" id="CHEBI:58178"/>
        <dbReference type="ChEBI" id="CHEBI:456216"/>
        <dbReference type="EC" id="2.7.1.154"/>
    </reaction>
    <physiologicalReaction direction="left-to-right" evidence="8">
        <dbReference type="Rhea" id="RHEA:18374"/>
    </physiologicalReaction>
</comment>
<dbReference type="Pfam" id="PF00168">
    <property type="entry name" value="C2"/>
    <property type="match status" value="1"/>
</dbReference>
<dbReference type="SMART" id="SM00239">
    <property type="entry name" value="C2"/>
    <property type="match status" value="1"/>
</dbReference>
<feature type="region of interest" description="Disordered" evidence="9">
    <location>
        <begin position="111"/>
        <end position="151"/>
    </location>
</feature>
<dbReference type="InterPro" id="IPR036940">
    <property type="entry name" value="PI3/4_kinase_cat_sf"/>
</dbReference>
<dbReference type="SUPFAM" id="SSF54236">
    <property type="entry name" value="Ubiquitin-like"/>
    <property type="match status" value="1"/>
</dbReference>
<reference evidence="15 16" key="1">
    <citation type="submission" date="2021-05" db="EMBL/GenBank/DDBJ databases">
        <authorList>
            <person name="Zahm M."/>
            <person name="Klopp C."/>
            <person name="Cabau C."/>
            <person name="Kuhl H."/>
            <person name="Suciu R."/>
            <person name="Ciorpac M."/>
            <person name="Holostenco D."/>
            <person name="Gessner J."/>
            <person name="Wuertz S."/>
            <person name="Hohne C."/>
            <person name="Stock M."/>
            <person name="Gislard M."/>
            <person name="Lluch J."/>
            <person name="Milhes M."/>
            <person name="Lampietro C."/>
            <person name="Lopez Roques C."/>
            <person name="Donnadieu C."/>
            <person name="Du K."/>
            <person name="Schartl M."/>
            <person name="Guiguen Y."/>
        </authorList>
    </citation>
    <scope>NUCLEOTIDE SEQUENCE [LARGE SCALE GENOMIC DNA]</scope>
    <source>
        <strain evidence="15">Hh-F2</strain>
        <tissue evidence="15">Blood</tissue>
    </source>
</reference>
<dbReference type="Pfam" id="PF00787">
    <property type="entry name" value="PX"/>
    <property type="match status" value="1"/>
</dbReference>
<evidence type="ECO:0000256" key="4">
    <source>
        <dbReference type="ARBA" id="ARBA00022777"/>
    </source>
</evidence>
<feature type="domain" description="PI3K-RBD" evidence="13">
    <location>
        <begin position="211"/>
        <end position="300"/>
    </location>
</feature>
<evidence type="ECO:0000259" key="14">
    <source>
        <dbReference type="PROSITE" id="PS51547"/>
    </source>
</evidence>
<dbReference type="InterPro" id="IPR002420">
    <property type="entry name" value="PI3K-type_C2_dom"/>
</dbReference>
<feature type="domain" description="PI3K/PI4K catalytic" evidence="11">
    <location>
        <begin position="863"/>
        <end position="1141"/>
    </location>
</feature>
<comment type="caution">
    <text evidence="15">The sequence shown here is derived from an EMBL/GenBank/DDBJ whole genome shotgun (WGS) entry which is preliminary data.</text>
</comment>
<dbReference type="SMART" id="SM00142">
    <property type="entry name" value="PI3K_C2"/>
    <property type="match status" value="1"/>
</dbReference>
<dbReference type="Gene3D" id="3.30.1010.10">
    <property type="entry name" value="Phosphatidylinositol 3-kinase Catalytic Subunit, Chain A, domain 4"/>
    <property type="match status" value="1"/>
</dbReference>
<keyword evidence="4" id="KW-0418">Kinase</keyword>
<dbReference type="InterPro" id="IPR042236">
    <property type="entry name" value="PI3K_accessory_sf"/>
</dbReference>
<dbReference type="CDD" id="cd04012">
    <property type="entry name" value="C2A_PI3K_class_II"/>
    <property type="match status" value="1"/>
</dbReference>
<dbReference type="SUPFAM" id="SSF49562">
    <property type="entry name" value="C2 domain (Calcium/lipid-binding domain, CaLB)"/>
    <property type="match status" value="2"/>
</dbReference>
<evidence type="ECO:0000256" key="1">
    <source>
        <dbReference type="ARBA" id="ARBA00006209"/>
    </source>
</evidence>
<dbReference type="InterPro" id="IPR001263">
    <property type="entry name" value="PI3K_accessory_dom"/>
</dbReference>
<dbReference type="Gene3D" id="3.10.20.90">
    <property type="entry name" value="Phosphatidylinositol 3-kinase Catalytic Subunit, Chain A, domain 1"/>
    <property type="match status" value="1"/>
</dbReference>
<dbReference type="PROSITE" id="PS51546">
    <property type="entry name" value="PI3K_RBD"/>
    <property type="match status" value="1"/>
</dbReference>
<comment type="similarity">
    <text evidence="1">Belongs to the PI3/PI4-kinase family. Type III PI4K subfamily.</text>
</comment>
<name>A0ABR0ZU45_HUSHU</name>
<dbReference type="InterPro" id="IPR000008">
    <property type="entry name" value="C2_dom"/>
</dbReference>
<feature type="region of interest" description="Disordered" evidence="9">
    <location>
        <begin position="1"/>
        <end position="96"/>
    </location>
</feature>
<dbReference type="Pfam" id="PF00613">
    <property type="entry name" value="PI3Ka"/>
    <property type="match status" value="1"/>
</dbReference>
<evidence type="ECO:0000313" key="15">
    <source>
        <dbReference type="EMBL" id="KAK6488345.1"/>
    </source>
</evidence>
<dbReference type="InterPro" id="IPR000403">
    <property type="entry name" value="PI3/4_kinase_cat_dom"/>
</dbReference>
<keyword evidence="6" id="KW-0443">Lipid metabolism</keyword>
<dbReference type="Pfam" id="PF00794">
    <property type="entry name" value="PI3K_rbd"/>
    <property type="match status" value="1"/>
</dbReference>
<dbReference type="InterPro" id="IPR001683">
    <property type="entry name" value="PX_dom"/>
</dbReference>
<dbReference type="SUPFAM" id="SSF56112">
    <property type="entry name" value="Protein kinase-like (PK-like)"/>
    <property type="match status" value="1"/>
</dbReference>
<proteinExistence type="inferred from homology"/>
<dbReference type="PROSITE" id="PS50290">
    <property type="entry name" value="PI3_4_KINASE_3"/>
    <property type="match status" value="1"/>
</dbReference>
<dbReference type="InterPro" id="IPR035892">
    <property type="entry name" value="C2_domain_sf"/>
</dbReference>
<evidence type="ECO:0000256" key="3">
    <source>
        <dbReference type="ARBA" id="ARBA00022741"/>
    </source>
</evidence>